<organism evidence="1">
    <name type="scientific">Timema douglasi</name>
    <name type="common">Walking stick</name>
    <dbReference type="NCBI Taxonomy" id="61478"/>
    <lineage>
        <taxon>Eukaryota</taxon>
        <taxon>Metazoa</taxon>
        <taxon>Ecdysozoa</taxon>
        <taxon>Arthropoda</taxon>
        <taxon>Hexapoda</taxon>
        <taxon>Insecta</taxon>
        <taxon>Pterygota</taxon>
        <taxon>Neoptera</taxon>
        <taxon>Polyneoptera</taxon>
        <taxon>Phasmatodea</taxon>
        <taxon>Timematodea</taxon>
        <taxon>Timematoidea</taxon>
        <taxon>Timematidae</taxon>
        <taxon>Timema</taxon>
    </lineage>
</organism>
<dbReference type="EMBL" id="OA565552">
    <property type="protein sequence ID" value="CAD7197242.1"/>
    <property type="molecule type" value="Genomic_DNA"/>
</dbReference>
<reference evidence="1" key="1">
    <citation type="submission" date="2020-11" db="EMBL/GenBank/DDBJ databases">
        <authorList>
            <person name="Tran Van P."/>
        </authorList>
    </citation>
    <scope>NUCLEOTIDE SEQUENCE</scope>
</reference>
<proteinExistence type="predicted"/>
<gene>
    <name evidence="1" type="ORF">TDIB3V08_LOCUS3553</name>
</gene>
<dbReference type="AlphaFoldDB" id="A0A7R8VEY5"/>
<evidence type="ECO:0000313" key="1">
    <source>
        <dbReference type="EMBL" id="CAD7197242.1"/>
    </source>
</evidence>
<protein>
    <submittedName>
        <fullName evidence="1">Uncharacterized protein</fullName>
    </submittedName>
</protein>
<name>A0A7R8VEY5_TIMDO</name>
<sequence length="242" mass="26718">MSGSCVVCFTLLMSYDRMKPRSGNLAGAIDILQEAAITDLSNGSNVYWHHWFRECYQCQGKTYYCLWISLALFGLKTFGLLDLDVASPAITHVASPPEVIGAWGTIGGSTYHAEERRPFLAGPVAAPPMLQNSNPNFPVNSSLVYCEHDASGHAATEAVVDWCESSLSQNTGLHMRGKSGFTSQSDVLRLVFPMAFHPPFTLMQRVPSIGTSRERMLIPLRRHCKLLLATMPQTSLRNQLIL</sequence>
<accession>A0A7R8VEY5</accession>